<feature type="domain" description="Calcium/calmodulin-dependent protein kinase II association-domain" evidence="2">
    <location>
        <begin position="42"/>
        <end position="156"/>
    </location>
</feature>
<evidence type="ECO:0000313" key="4">
    <source>
        <dbReference type="Proteomes" id="UP000608923"/>
    </source>
</evidence>
<dbReference type="EMBL" id="BMZN01000006">
    <property type="protein sequence ID" value="GHC59200.1"/>
    <property type="molecule type" value="Genomic_DNA"/>
</dbReference>
<gene>
    <name evidence="3" type="ORF">GCM10010096_35680</name>
</gene>
<feature type="chain" id="PRO_5034963465" evidence="1">
    <location>
        <begin position="21"/>
        <end position="160"/>
    </location>
</feature>
<dbReference type="InterPro" id="IPR016887">
    <property type="entry name" value="UCP028470_steroid_isom-rel"/>
</dbReference>
<comment type="caution">
    <text evidence="3">The sequence shown here is derived from an EMBL/GenBank/DDBJ whole genome shotgun (WGS) entry which is preliminary data.</text>
</comment>
<evidence type="ECO:0000256" key="1">
    <source>
        <dbReference type="SAM" id="SignalP"/>
    </source>
</evidence>
<dbReference type="Pfam" id="PF08332">
    <property type="entry name" value="CaMKII_AD"/>
    <property type="match status" value="1"/>
</dbReference>
<feature type="signal peptide" evidence="1">
    <location>
        <begin position="1"/>
        <end position="20"/>
    </location>
</feature>
<evidence type="ECO:0000259" key="2">
    <source>
        <dbReference type="Pfam" id="PF08332"/>
    </source>
</evidence>
<reference evidence="4" key="1">
    <citation type="journal article" date="2019" name="Int. J. Syst. Evol. Microbiol.">
        <title>The Global Catalogue of Microorganisms (GCM) 10K type strain sequencing project: providing services to taxonomists for standard genome sequencing and annotation.</title>
        <authorList>
            <consortium name="The Broad Institute Genomics Platform"/>
            <consortium name="The Broad Institute Genome Sequencing Center for Infectious Disease"/>
            <person name="Wu L."/>
            <person name="Ma J."/>
        </authorList>
    </citation>
    <scope>NUCLEOTIDE SEQUENCE [LARGE SCALE GENOMIC DNA]</scope>
    <source>
        <strain evidence="4">KCTC 42083</strain>
    </source>
</reference>
<dbReference type="RefSeq" id="WP_189394014.1">
    <property type="nucleotide sequence ID" value="NZ_BMZN01000006.1"/>
</dbReference>
<organism evidence="3 4">
    <name type="scientific">Alcaligenes pakistanensis</name>
    <dbReference type="NCBI Taxonomy" id="1482717"/>
    <lineage>
        <taxon>Bacteria</taxon>
        <taxon>Pseudomonadati</taxon>
        <taxon>Pseudomonadota</taxon>
        <taxon>Betaproteobacteria</taxon>
        <taxon>Burkholderiales</taxon>
        <taxon>Alcaligenaceae</taxon>
        <taxon>Alcaligenes</taxon>
    </lineage>
</organism>
<evidence type="ECO:0000313" key="3">
    <source>
        <dbReference type="EMBL" id="GHC59200.1"/>
    </source>
</evidence>
<dbReference type="InterPro" id="IPR013543">
    <property type="entry name" value="Ca/CaM-dep_prot_kinase-assoc"/>
</dbReference>
<keyword evidence="4" id="KW-1185">Reference proteome</keyword>
<dbReference type="SUPFAM" id="SSF54427">
    <property type="entry name" value="NTF2-like"/>
    <property type="match status" value="1"/>
</dbReference>
<proteinExistence type="predicted"/>
<accession>A0A8H9INL4</accession>
<protein>
    <submittedName>
        <fullName evidence="3">Cag pathogenicity island protein Cag5</fullName>
    </submittedName>
</protein>
<dbReference type="PIRSF" id="PIRSF028470">
    <property type="entry name" value="UCP028470"/>
    <property type="match status" value="1"/>
</dbReference>
<dbReference type="Gene3D" id="3.10.450.50">
    <property type="match status" value="1"/>
</dbReference>
<dbReference type="GO" id="GO:0005516">
    <property type="term" value="F:calmodulin binding"/>
    <property type="evidence" value="ECO:0007669"/>
    <property type="project" value="InterPro"/>
</dbReference>
<dbReference type="Proteomes" id="UP000608923">
    <property type="component" value="Unassembled WGS sequence"/>
</dbReference>
<sequence length="160" mass="17686">MNKKMMLLLSAIALSGCAVSADSDRSAVAQQTEVCTPINEVAVAELFERWNSSLQTGIPQTVVNNYAERSILLPTLSGVNRITRAEKEDYFKHFLESKPQGTVTSRQIDIGCNMAVDSGMYTFRMGATGATVRARYTFTYKWAGQDWLISSHHSSLLPTD</sequence>
<keyword evidence="1" id="KW-0732">Signal</keyword>
<dbReference type="PROSITE" id="PS51257">
    <property type="entry name" value="PROKAR_LIPOPROTEIN"/>
    <property type="match status" value="1"/>
</dbReference>
<name>A0A8H9INL4_9BURK</name>
<dbReference type="GO" id="GO:0004683">
    <property type="term" value="F:calcium/calmodulin-dependent protein kinase activity"/>
    <property type="evidence" value="ECO:0007669"/>
    <property type="project" value="InterPro"/>
</dbReference>
<dbReference type="InterPro" id="IPR032710">
    <property type="entry name" value="NTF2-like_dom_sf"/>
</dbReference>
<dbReference type="AlphaFoldDB" id="A0A8H9INL4"/>